<protein>
    <submittedName>
        <fullName evidence="15">Vitamin B12 transporter</fullName>
    </submittedName>
</protein>
<dbReference type="InterPro" id="IPR037066">
    <property type="entry name" value="Plug_dom_sf"/>
</dbReference>
<dbReference type="PROSITE" id="PS52016">
    <property type="entry name" value="TONB_DEPENDENT_REC_3"/>
    <property type="match status" value="1"/>
</dbReference>
<feature type="domain" description="TonB-dependent receptor plug" evidence="14">
    <location>
        <begin position="41"/>
        <end position="147"/>
    </location>
</feature>
<evidence type="ECO:0000259" key="14">
    <source>
        <dbReference type="Pfam" id="PF07715"/>
    </source>
</evidence>
<keyword evidence="7 10" id="KW-0472">Membrane</keyword>
<dbReference type="InterPro" id="IPR039426">
    <property type="entry name" value="TonB-dep_rcpt-like"/>
</dbReference>
<evidence type="ECO:0000256" key="10">
    <source>
        <dbReference type="PROSITE-ProRule" id="PRU01360"/>
    </source>
</evidence>
<evidence type="ECO:0000256" key="3">
    <source>
        <dbReference type="ARBA" id="ARBA00022452"/>
    </source>
</evidence>
<dbReference type="Gene3D" id="2.170.130.10">
    <property type="entry name" value="TonB-dependent receptor, plug domain"/>
    <property type="match status" value="1"/>
</dbReference>
<dbReference type="InterPro" id="IPR012910">
    <property type="entry name" value="Plug_dom"/>
</dbReference>
<keyword evidence="8" id="KW-0675">Receptor</keyword>
<feature type="chain" id="PRO_5032928584" evidence="12">
    <location>
        <begin position="22"/>
        <end position="599"/>
    </location>
</feature>
<keyword evidence="4 10" id="KW-0812">Transmembrane</keyword>
<dbReference type="Gene3D" id="2.40.170.20">
    <property type="entry name" value="TonB-dependent receptor, beta-barrel domain"/>
    <property type="match status" value="1"/>
</dbReference>
<evidence type="ECO:0000259" key="13">
    <source>
        <dbReference type="Pfam" id="PF00593"/>
    </source>
</evidence>
<dbReference type="SUPFAM" id="SSF56935">
    <property type="entry name" value="Porins"/>
    <property type="match status" value="1"/>
</dbReference>
<name>A0A840X3A4_9RHOB</name>
<dbReference type="InterPro" id="IPR036942">
    <property type="entry name" value="Beta-barrel_TonB_sf"/>
</dbReference>
<dbReference type="GO" id="GO:0009279">
    <property type="term" value="C:cell outer membrane"/>
    <property type="evidence" value="ECO:0007669"/>
    <property type="project" value="UniProtKB-SubCell"/>
</dbReference>
<organism evidence="15 16">
    <name type="scientific">Rubricella aquisinus</name>
    <dbReference type="NCBI Taxonomy" id="2028108"/>
    <lineage>
        <taxon>Bacteria</taxon>
        <taxon>Pseudomonadati</taxon>
        <taxon>Pseudomonadota</taxon>
        <taxon>Alphaproteobacteria</taxon>
        <taxon>Rhodobacterales</taxon>
        <taxon>Paracoccaceae</taxon>
        <taxon>Rubricella</taxon>
    </lineage>
</organism>
<dbReference type="InterPro" id="IPR000531">
    <property type="entry name" value="Beta-barrel_TonB"/>
</dbReference>
<evidence type="ECO:0000256" key="7">
    <source>
        <dbReference type="ARBA" id="ARBA00023136"/>
    </source>
</evidence>
<evidence type="ECO:0000256" key="5">
    <source>
        <dbReference type="ARBA" id="ARBA00022729"/>
    </source>
</evidence>
<dbReference type="EMBL" id="JACIJS010000006">
    <property type="protein sequence ID" value="MBB5516306.1"/>
    <property type="molecule type" value="Genomic_DNA"/>
</dbReference>
<dbReference type="AlphaFoldDB" id="A0A840X3A4"/>
<dbReference type="RefSeq" id="WP_184011761.1">
    <property type="nucleotide sequence ID" value="NZ_JACIJS010000006.1"/>
</dbReference>
<keyword evidence="9 10" id="KW-0998">Cell outer membrane</keyword>
<evidence type="ECO:0000256" key="6">
    <source>
        <dbReference type="ARBA" id="ARBA00023077"/>
    </source>
</evidence>
<evidence type="ECO:0000256" key="9">
    <source>
        <dbReference type="ARBA" id="ARBA00023237"/>
    </source>
</evidence>
<proteinExistence type="inferred from homology"/>
<dbReference type="PANTHER" id="PTHR30069:SF29">
    <property type="entry name" value="HEMOGLOBIN AND HEMOGLOBIN-HAPTOGLOBIN-BINDING PROTEIN 1-RELATED"/>
    <property type="match status" value="1"/>
</dbReference>
<dbReference type="CDD" id="cd01347">
    <property type="entry name" value="ligand_gated_channel"/>
    <property type="match status" value="1"/>
</dbReference>
<evidence type="ECO:0000313" key="15">
    <source>
        <dbReference type="EMBL" id="MBB5516306.1"/>
    </source>
</evidence>
<feature type="signal peptide" evidence="12">
    <location>
        <begin position="1"/>
        <end position="21"/>
    </location>
</feature>
<comment type="caution">
    <text evidence="15">The sequence shown here is derived from an EMBL/GenBank/DDBJ whole genome shotgun (WGS) entry which is preliminary data.</text>
</comment>
<keyword evidence="6 11" id="KW-0798">TonB box</keyword>
<keyword evidence="5 12" id="KW-0732">Signal</keyword>
<feature type="domain" description="TonB-dependent receptor-like beta-barrel" evidence="13">
    <location>
        <begin position="171"/>
        <end position="573"/>
    </location>
</feature>
<sequence length="599" mass="63497">MKRSLLLTTGLIALIAAPLTAQTRLDDIIVSANRTPTEAARVGSAVTVVTREELDRSGDIALIDYLKRIPGVNIVRNGGVGAAANIRIRGAQDRYVAVYIDGVELSDPSELQIQAELSGLTTADIEQVEVLKGSQSLLYGGEAVGGVLFITTRRATQDGVSAAYSVEAGSYNTVDANGRVSGVFGDSDVSLSFGRLVSDGFSAADENLGNTETDGYARNAVRLKAGHQVSSGIAVSGSVAAETGRGGYDGGTPVADRDNVFERFKREIGAHLDLQNEDSAFTHRIGVQNLVATRDFYTNSAFSFGNAGARDKVEYVGTYAGDGPIDAVFGFDRTWEEAQPVGRAFTNSRIDGLFAQGSFDVGASTLTFGARVDDHSAFGSFETYRATIAYRISDTTKLRSSAATGFRAPSLNELFGPFGANAALKPEESLSLDAGIDTQVAGVDLSATLFRLDIDNRIEFVGGGYNQVAGTSKSTGVEISAGSQIGAVSYGLGYTYSHARNANGTQQVRVPEQEVSLTLATRIGERIGLAADAYQPIDVIDGGRDLGGYVLVNTKLTYDLNADTALHLRIENLLDQEYQTLNRYGTSDRAFYVGVSGQF</sequence>
<evidence type="ECO:0000256" key="11">
    <source>
        <dbReference type="RuleBase" id="RU003357"/>
    </source>
</evidence>
<accession>A0A840X3A4</accession>
<evidence type="ECO:0000256" key="1">
    <source>
        <dbReference type="ARBA" id="ARBA00004571"/>
    </source>
</evidence>
<dbReference type="PANTHER" id="PTHR30069">
    <property type="entry name" value="TONB-DEPENDENT OUTER MEMBRANE RECEPTOR"/>
    <property type="match status" value="1"/>
</dbReference>
<dbReference type="Pfam" id="PF07715">
    <property type="entry name" value="Plug"/>
    <property type="match status" value="1"/>
</dbReference>
<evidence type="ECO:0000256" key="4">
    <source>
        <dbReference type="ARBA" id="ARBA00022692"/>
    </source>
</evidence>
<evidence type="ECO:0000313" key="16">
    <source>
        <dbReference type="Proteomes" id="UP000553766"/>
    </source>
</evidence>
<gene>
    <name evidence="15" type="ORF">FHS89_002332</name>
</gene>
<keyword evidence="3 10" id="KW-1134">Transmembrane beta strand</keyword>
<comment type="subcellular location">
    <subcellularLocation>
        <location evidence="1 10">Cell outer membrane</location>
        <topology evidence="1 10">Multi-pass membrane protein</topology>
    </subcellularLocation>
</comment>
<dbReference type="Pfam" id="PF00593">
    <property type="entry name" value="TonB_dep_Rec_b-barrel"/>
    <property type="match status" value="1"/>
</dbReference>
<evidence type="ECO:0000256" key="2">
    <source>
        <dbReference type="ARBA" id="ARBA00022448"/>
    </source>
</evidence>
<reference evidence="15 16" key="1">
    <citation type="submission" date="2020-08" db="EMBL/GenBank/DDBJ databases">
        <title>Genomic Encyclopedia of Type Strains, Phase IV (KMG-IV): sequencing the most valuable type-strain genomes for metagenomic binning, comparative biology and taxonomic classification.</title>
        <authorList>
            <person name="Goeker M."/>
        </authorList>
    </citation>
    <scope>NUCLEOTIDE SEQUENCE [LARGE SCALE GENOMIC DNA]</scope>
    <source>
        <strain evidence="15 16">DSM 103377</strain>
    </source>
</reference>
<dbReference type="GO" id="GO:0015344">
    <property type="term" value="F:siderophore uptake transmembrane transporter activity"/>
    <property type="evidence" value="ECO:0007669"/>
    <property type="project" value="TreeGrafter"/>
</dbReference>
<keyword evidence="2 10" id="KW-0813">Transport</keyword>
<keyword evidence="16" id="KW-1185">Reference proteome</keyword>
<evidence type="ECO:0000256" key="12">
    <source>
        <dbReference type="SAM" id="SignalP"/>
    </source>
</evidence>
<dbReference type="Proteomes" id="UP000553766">
    <property type="component" value="Unassembled WGS sequence"/>
</dbReference>
<dbReference type="GO" id="GO:0044718">
    <property type="term" value="P:siderophore transmembrane transport"/>
    <property type="evidence" value="ECO:0007669"/>
    <property type="project" value="TreeGrafter"/>
</dbReference>
<comment type="similarity">
    <text evidence="10 11">Belongs to the TonB-dependent receptor family.</text>
</comment>
<evidence type="ECO:0000256" key="8">
    <source>
        <dbReference type="ARBA" id="ARBA00023170"/>
    </source>
</evidence>